<dbReference type="GO" id="GO:0050135">
    <property type="term" value="F:NADP+ nucleosidase activity"/>
    <property type="evidence" value="ECO:0007669"/>
    <property type="project" value="InterPro"/>
</dbReference>
<dbReference type="Proteomes" id="UP000515598">
    <property type="component" value="Chromosome"/>
</dbReference>
<organism evidence="3 6">
    <name type="scientific">Stenotrophomonas maltophilia</name>
    <name type="common">Pseudomonas maltophilia</name>
    <name type="synonym">Xanthomonas maltophilia</name>
    <dbReference type="NCBI Taxonomy" id="40324"/>
    <lineage>
        <taxon>Bacteria</taxon>
        <taxon>Pseudomonadati</taxon>
        <taxon>Pseudomonadota</taxon>
        <taxon>Gammaproteobacteria</taxon>
        <taxon>Lysobacterales</taxon>
        <taxon>Lysobacteraceae</taxon>
        <taxon>Stenotrophomonas</taxon>
        <taxon>Stenotrophomonas maltophilia group</taxon>
    </lineage>
</organism>
<reference evidence="3" key="2">
    <citation type="submission" date="2020-11" db="EMBL/GenBank/DDBJ databases">
        <title>Enhanced detection system for hospital associated transmission using whole genome sequencing surveillance.</title>
        <authorList>
            <person name="Harrison L.H."/>
            <person name="Van Tyne D."/>
            <person name="Marsh J.W."/>
            <person name="Griffith M.P."/>
            <person name="Snyder D.J."/>
            <person name="Cooper V.S."/>
            <person name="Mustapha M."/>
        </authorList>
    </citation>
    <scope>NUCLEOTIDE SEQUENCE</scope>
    <source>
        <strain evidence="3">STEN00091</strain>
    </source>
</reference>
<dbReference type="OrthoDB" id="5497289at2"/>
<dbReference type="InterPro" id="IPR018490">
    <property type="entry name" value="cNMP-bd_dom_sf"/>
</dbReference>
<accession>A0A6B8HGI0</accession>
<dbReference type="GO" id="GO:0003700">
    <property type="term" value="F:DNA-binding transcription factor activity"/>
    <property type="evidence" value="ECO:0007669"/>
    <property type="project" value="TreeGrafter"/>
</dbReference>
<dbReference type="EMBL" id="CP060025">
    <property type="protein sequence ID" value="QNG76026.1"/>
    <property type="molecule type" value="Genomic_DNA"/>
</dbReference>
<dbReference type="EMBL" id="JADUNP010000003">
    <property type="protein sequence ID" value="MBH1650994.1"/>
    <property type="molecule type" value="Genomic_DNA"/>
</dbReference>
<dbReference type="SMART" id="SM00100">
    <property type="entry name" value="cNMP"/>
    <property type="match status" value="1"/>
</dbReference>
<feature type="domain" description="Cyclic nucleotide-binding" evidence="2">
    <location>
        <begin position="17"/>
        <end position="141"/>
    </location>
</feature>
<comment type="subcellular location">
    <subcellularLocation>
        <location evidence="1">Cytoplasm</location>
    </subcellularLocation>
</comment>
<dbReference type="InterPro" id="IPR019302">
    <property type="entry name" value="CAP12/PCTIR_TIR_dom"/>
</dbReference>
<dbReference type="PANTHER" id="PTHR24567:SF74">
    <property type="entry name" value="HTH-TYPE TRANSCRIPTIONAL REGULATOR ARCR"/>
    <property type="match status" value="1"/>
</dbReference>
<evidence type="ECO:0000256" key="1">
    <source>
        <dbReference type="ARBA" id="ARBA00004496"/>
    </source>
</evidence>
<dbReference type="GO" id="GO:0005829">
    <property type="term" value="C:cytosol"/>
    <property type="evidence" value="ECO:0007669"/>
    <property type="project" value="TreeGrafter"/>
</dbReference>
<name>A0A6B8HGI0_STEMA</name>
<evidence type="ECO:0000313" key="6">
    <source>
        <dbReference type="Proteomes" id="UP000625930"/>
    </source>
</evidence>
<evidence type="ECO:0000313" key="3">
    <source>
        <dbReference type="EMBL" id="MBH1650994.1"/>
    </source>
</evidence>
<dbReference type="Gene3D" id="2.60.120.10">
    <property type="entry name" value="Jelly Rolls"/>
    <property type="match status" value="1"/>
</dbReference>
<dbReference type="Pfam" id="PF00027">
    <property type="entry name" value="cNMP_binding"/>
    <property type="match status" value="1"/>
</dbReference>
<dbReference type="AlphaFoldDB" id="A0A6B8HGI0"/>
<dbReference type="InterPro" id="IPR050397">
    <property type="entry name" value="Env_Response_Regulators"/>
</dbReference>
<protein>
    <submittedName>
        <fullName evidence="3 4">Nucleotide-binding protein</fullName>
    </submittedName>
</protein>
<reference evidence="4 5" key="1">
    <citation type="submission" date="2020-08" db="EMBL/GenBank/DDBJ databases">
        <title>Phenotypic and transcriptomic analysis of seven clinical Stenotrophomonas maltophilia isolates identify a small set of shared and commonly regulated genes involved in biofilm lifestyle.</title>
        <authorList>
            <person name="Alio I."/>
            <person name="Gudzuhn M."/>
            <person name="Streit W."/>
        </authorList>
    </citation>
    <scope>NUCLEOTIDE SEQUENCE [LARGE SCALE GENOMIC DNA]</scope>
    <source>
        <strain evidence="4 5">UHH_SKK55</strain>
    </source>
</reference>
<dbReference type="RefSeq" id="WP_088428977.1">
    <property type="nucleotide sequence ID" value="NZ_CBCPIZ010000003.1"/>
</dbReference>
<dbReference type="SUPFAM" id="SSF51206">
    <property type="entry name" value="cAMP-binding domain-like"/>
    <property type="match status" value="1"/>
</dbReference>
<sequence>MGTGIVERLAADDGRRLIAALAEFRLLAGLDAAAAQLAQAGELLDVGTGQAFITQGAPETDVFFIVSGSVDVLVNGKVVNTRRAGDHVGEMAAIEPAQLRAATVTAREPTVVLKVPEIDFSRIADSHPVIWRRLAATLSRRLKERNHMITQPRGQVRVFVMSSVEALPVTRLLVQHFEHDPFLTVVWDHGVFRAANYTLDELERQLEQADFAIAVAHADDMVISRGDEWPVMRDNVVFELGMFIGFLGRRRAFLMEPREDKLKLPSDLTGLTTVPYRYTPGPDARALIAPACEQIRSRILEAGPRD</sequence>
<evidence type="ECO:0000313" key="5">
    <source>
        <dbReference type="Proteomes" id="UP000515598"/>
    </source>
</evidence>
<dbReference type="CDD" id="cd00038">
    <property type="entry name" value="CAP_ED"/>
    <property type="match status" value="1"/>
</dbReference>
<dbReference type="InterPro" id="IPR000595">
    <property type="entry name" value="cNMP-bd_dom"/>
</dbReference>
<dbReference type="PROSITE" id="PS50042">
    <property type="entry name" value="CNMP_BINDING_3"/>
    <property type="match status" value="1"/>
</dbReference>
<dbReference type="PANTHER" id="PTHR24567">
    <property type="entry name" value="CRP FAMILY TRANSCRIPTIONAL REGULATORY PROTEIN"/>
    <property type="match status" value="1"/>
</dbReference>
<evidence type="ECO:0000259" key="2">
    <source>
        <dbReference type="PROSITE" id="PS50042"/>
    </source>
</evidence>
<dbReference type="Pfam" id="PF10137">
    <property type="entry name" value="CAP12-PCTIR_TIR"/>
    <property type="match status" value="1"/>
</dbReference>
<dbReference type="Proteomes" id="UP000625930">
    <property type="component" value="Unassembled WGS sequence"/>
</dbReference>
<proteinExistence type="predicted"/>
<dbReference type="InterPro" id="IPR014710">
    <property type="entry name" value="RmlC-like_jellyroll"/>
</dbReference>
<evidence type="ECO:0000313" key="4">
    <source>
        <dbReference type="EMBL" id="QNG76026.1"/>
    </source>
</evidence>
<gene>
    <name evidence="4" type="ORF">GPNADHDJ_00192</name>
    <name evidence="3" type="ORF">I5U67_02270</name>
</gene>